<name>F8BTS2_AFIC5</name>
<organism evidence="2 3">
    <name type="scientific">Afipia carboxidovorans (strain ATCC 49405 / DSM 1227 / KCTC 32145 / OM5)</name>
    <name type="common">Oligotropha carboxidovorans</name>
    <dbReference type="NCBI Taxonomy" id="504832"/>
    <lineage>
        <taxon>Bacteria</taxon>
        <taxon>Pseudomonadati</taxon>
        <taxon>Pseudomonadota</taxon>
        <taxon>Alphaproteobacteria</taxon>
        <taxon>Hyphomicrobiales</taxon>
        <taxon>Nitrobacteraceae</taxon>
        <taxon>Afipia</taxon>
    </lineage>
</organism>
<dbReference type="SUPFAM" id="SSF52540">
    <property type="entry name" value="P-loop containing nucleoside triphosphate hydrolases"/>
    <property type="match status" value="1"/>
</dbReference>
<sequence length="621" mass="67600">MTAASAPMRETPRSIVPRSRKFRSPLPEAHALNALQAKSFDPADLTRSDKVDQMGAILDGDIYVPLDPDLDIASLTMETIGEALRRERESDDISNGVVYTDDWKYKDRRVGNHNNVFLSYLSEDGETVVHRQLQGDPSDAVFIIEDLQRAAGGGEVRYRPEPKAVNEPVAANDNEPSAASTLASTKPKLTADEEREYLEKFQREQLLPGQRGELVFDDIAHRALSTGPFWRIAGAVVEEVSGDVFMGVLDGAPKFAPEGGGIMPINPLAPFPLVDPSEWHGTVAKGREWFLTGLIPHRQVTLLSGDGGVGKSLLGLQIGAASALAIETLGLRPRPGRVLYVGAEDEAEEFHRRLDDIATAHSAKMSELTDLRILPLADMDALLSEPDSKGNMKATSLWSRVDTFVQDWKPGLVVLDTAADLFGGDEVKRAQVRHFVAMLRKLAIGRNCAVLLLAHPSVAGMASGSGYSGSTAWNNSVRSRLYLTSGEGDIRVLKTVKSNYGKIGDETYLEWQDGSFVLHDPSKPGVADGLINGRNDKVFLAVLSKLNRTGQRPSPNKSPSFAPRMIQKHPDAKGVKVRDMELAMQRLLDSGVIKIVQEGPASRRFSRLIVSAEDFGGADDG</sequence>
<dbReference type="Gene3D" id="3.40.50.300">
    <property type="entry name" value="P-loop containing nucleotide triphosphate hydrolases"/>
    <property type="match status" value="1"/>
</dbReference>
<dbReference type="PATRIC" id="fig|504832.7.peg.1984"/>
<evidence type="ECO:0000313" key="2">
    <source>
        <dbReference type="EMBL" id="AEI06572.1"/>
    </source>
</evidence>
<dbReference type="STRING" id="504832.OCA5_c18590"/>
<evidence type="ECO:0000256" key="1">
    <source>
        <dbReference type="SAM" id="MobiDB-lite"/>
    </source>
</evidence>
<dbReference type="PRINTS" id="PR01874">
    <property type="entry name" value="DNAREPAIRADA"/>
</dbReference>
<gene>
    <name evidence="2" type="ordered locus">OCA5_c18590</name>
</gene>
<dbReference type="AlphaFoldDB" id="F8BTS2"/>
<keyword evidence="3" id="KW-1185">Reference proteome</keyword>
<dbReference type="OrthoDB" id="1496333at2"/>
<feature type="region of interest" description="Disordered" evidence="1">
    <location>
        <begin position="1"/>
        <end position="22"/>
    </location>
</feature>
<protein>
    <submittedName>
        <fullName evidence="2">Putative ATPase, RecA family protein</fullName>
    </submittedName>
</protein>
<feature type="region of interest" description="Disordered" evidence="1">
    <location>
        <begin position="548"/>
        <end position="573"/>
    </location>
</feature>
<dbReference type="eggNOG" id="COG3598">
    <property type="taxonomic scope" value="Bacteria"/>
</dbReference>
<dbReference type="Proteomes" id="UP000007730">
    <property type="component" value="Chromosome"/>
</dbReference>
<dbReference type="HOGENOM" id="CLU_439945_0_0_5"/>
<dbReference type="InterPro" id="IPR027417">
    <property type="entry name" value="P-loop_NTPase"/>
</dbReference>
<dbReference type="KEGG" id="ocg:OCA5_c18590"/>
<dbReference type="EMBL" id="CP002826">
    <property type="protein sequence ID" value="AEI06572.1"/>
    <property type="molecule type" value="Genomic_DNA"/>
</dbReference>
<proteinExistence type="predicted"/>
<accession>F8BTS2</accession>
<reference evidence="2 3" key="1">
    <citation type="journal article" date="2011" name="J. Bacteriol.">
        <title>Complete genome sequences of the chemolithoautotrophic Oligotropha carboxidovorans strains OM4 and OM5.</title>
        <authorList>
            <person name="Volland S."/>
            <person name="Rachinger M."/>
            <person name="Strittmatter A."/>
            <person name="Daniel R."/>
            <person name="Gottschalk G."/>
            <person name="Meyer O."/>
        </authorList>
    </citation>
    <scope>NUCLEOTIDE SEQUENCE [LARGE SCALE GENOMIC DNA]</scope>
    <source>
        <strain evidence="3">ATCC 49405 / DSM 1227 / KCTC 32145 / OM5</strain>
    </source>
</reference>
<evidence type="ECO:0000313" key="3">
    <source>
        <dbReference type="Proteomes" id="UP000007730"/>
    </source>
</evidence>
<dbReference type="Pfam" id="PF13481">
    <property type="entry name" value="AAA_25"/>
    <property type="match status" value="1"/>
</dbReference>
<feature type="compositionally biased region" description="Polar residues" evidence="1">
    <location>
        <begin position="548"/>
        <end position="559"/>
    </location>
</feature>